<dbReference type="PROSITE" id="PS51918">
    <property type="entry name" value="RADICAL_SAM"/>
    <property type="match status" value="1"/>
</dbReference>
<dbReference type="SFLD" id="SFLDS00029">
    <property type="entry name" value="Radical_SAM"/>
    <property type="match status" value="1"/>
</dbReference>
<proteinExistence type="inferred from homology"/>
<organism evidence="11">
    <name type="scientific">mine drainage metagenome</name>
    <dbReference type="NCBI Taxonomy" id="410659"/>
    <lineage>
        <taxon>unclassified sequences</taxon>
        <taxon>metagenomes</taxon>
        <taxon>ecological metagenomes</taxon>
    </lineage>
</organism>
<evidence type="ECO:0000313" key="11">
    <source>
        <dbReference type="EMBL" id="EQD41668.1"/>
    </source>
</evidence>
<comment type="caution">
    <text evidence="11">The sequence shown here is derived from an EMBL/GenBank/DDBJ whole genome shotgun (WGS) entry which is preliminary data.</text>
</comment>
<evidence type="ECO:0000256" key="2">
    <source>
        <dbReference type="ARBA" id="ARBA00012237"/>
    </source>
</evidence>
<dbReference type="EC" id="2.8.1.8" evidence="2"/>
<keyword evidence="5" id="KW-0949">S-adenosyl-L-methionine</keyword>
<keyword evidence="7" id="KW-0408">Iron</keyword>
<dbReference type="HAMAP" id="MF_00206">
    <property type="entry name" value="Lipoyl_synth"/>
    <property type="match status" value="1"/>
</dbReference>
<gene>
    <name evidence="11" type="ORF">B1B_14429</name>
</gene>
<keyword evidence="6" id="KW-0479">Metal-binding</keyword>
<dbReference type="GO" id="GO:0046872">
    <property type="term" value="F:metal ion binding"/>
    <property type="evidence" value="ECO:0007669"/>
    <property type="project" value="UniProtKB-KW"/>
</dbReference>
<sequence length="231" mass="25072">MLLGSRCTRRCQFCAVETRSAHGVVDPEEPERVAEAVARWGLSYVVLTQVCRDDLDDGGAALLAEAVRAIHRRAATTRVELLVGDLAGREASLATVLDSGPQVLAHNIETVRRLSGEIRDRRAGYDQSLELLARARRQGGPGLVTKSSIMLGLGETDPEVAEALADLRAADVDLVTFGQYLRPSAQHRPVARFVPPEEFDAWADRARDAGFAGVAAGPMVRSSYHADELFR</sequence>
<evidence type="ECO:0000256" key="4">
    <source>
        <dbReference type="ARBA" id="ARBA00022679"/>
    </source>
</evidence>
<dbReference type="InterPro" id="IPR003698">
    <property type="entry name" value="Lipoyl_synth"/>
</dbReference>
<dbReference type="EMBL" id="AUZY01009558">
    <property type="protein sequence ID" value="EQD41668.1"/>
    <property type="molecule type" value="Genomic_DNA"/>
</dbReference>
<keyword evidence="4" id="KW-0808">Transferase</keyword>
<feature type="non-terminal residue" evidence="11">
    <location>
        <position position="231"/>
    </location>
</feature>
<protein>
    <recommendedName>
        <fullName evidence="2">lipoyl synthase</fullName>
        <ecNumber evidence="2">2.8.1.8</ecNumber>
    </recommendedName>
</protein>
<keyword evidence="3" id="KW-0004">4Fe-4S</keyword>
<dbReference type="GO" id="GO:0016992">
    <property type="term" value="F:lipoate synthase activity"/>
    <property type="evidence" value="ECO:0007669"/>
    <property type="project" value="UniProtKB-EC"/>
</dbReference>
<dbReference type="SMART" id="SM00729">
    <property type="entry name" value="Elp3"/>
    <property type="match status" value="1"/>
</dbReference>
<feature type="domain" description="Radical SAM core" evidence="10">
    <location>
        <begin position="1"/>
        <end position="212"/>
    </location>
</feature>
<dbReference type="InterPro" id="IPR006638">
    <property type="entry name" value="Elp3/MiaA/NifB-like_rSAM"/>
</dbReference>
<evidence type="ECO:0000256" key="5">
    <source>
        <dbReference type="ARBA" id="ARBA00022691"/>
    </source>
</evidence>
<dbReference type="AlphaFoldDB" id="T0Z9G5"/>
<keyword evidence="8" id="KW-0411">Iron-sulfur</keyword>
<dbReference type="SUPFAM" id="SSF102114">
    <property type="entry name" value="Radical SAM enzymes"/>
    <property type="match status" value="1"/>
</dbReference>
<dbReference type="InterPro" id="IPR013785">
    <property type="entry name" value="Aldolase_TIM"/>
</dbReference>
<comment type="catalytic activity">
    <reaction evidence="9">
        <text>[[Fe-S] cluster scaffold protein carrying a second [4Fe-4S](2+) cluster] + N(6)-octanoyl-L-lysyl-[protein] + 2 oxidized [2Fe-2S]-[ferredoxin] + 2 S-adenosyl-L-methionine + 4 H(+) = [[Fe-S] cluster scaffold protein] + N(6)-[(R)-dihydrolipoyl]-L-lysyl-[protein] + 4 Fe(3+) + 2 hydrogen sulfide + 2 5'-deoxyadenosine + 2 L-methionine + 2 reduced [2Fe-2S]-[ferredoxin]</text>
        <dbReference type="Rhea" id="RHEA:16585"/>
        <dbReference type="Rhea" id="RHEA-COMP:9928"/>
        <dbReference type="Rhea" id="RHEA-COMP:10000"/>
        <dbReference type="Rhea" id="RHEA-COMP:10001"/>
        <dbReference type="Rhea" id="RHEA-COMP:10475"/>
        <dbReference type="Rhea" id="RHEA-COMP:14568"/>
        <dbReference type="Rhea" id="RHEA-COMP:14569"/>
        <dbReference type="ChEBI" id="CHEBI:15378"/>
        <dbReference type="ChEBI" id="CHEBI:17319"/>
        <dbReference type="ChEBI" id="CHEBI:29034"/>
        <dbReference type="ChEBI" id="CHEBI:29919"/>
        <dbReference type="ChEBI" id="CHEBI:33722"/>
        <dbReference type="ChEBI" id="CHEBI:33737"/>
        <dbReference type="ChEBI" id="CHEBI:33738"/>
        <dbReference type="ChEBI" id="CHEBI:57844"/>
        <dbReference type="ChEBI" id="CHEBI:59789"/>
        <dbReference type="ChEBI" id="CHEBI:78809"/>
        <dbReference type="ChEBI" id="CHEBI:83100"/>
        <dbReference type="EC" id="2.8.1.8"/>
    </reaction>
</comment>
<evidence type="ECO:0000256" key="7">
    <source>
        <dbReference type="ARBA" id="ARBA00023004"/>
    </source>
</evidence>
<dbReference type="Gene3D" id="3.20.20.70">
    <property type="entry name" value="Aldolase class I"/>
    <property type="match status" value="1"/>
</dbReference>
<name>T0Z9G5_9ZZZZ</name>
<reference evidence="11" key="2">
    <citation type="journal article" date="2014" name="ISME J.">
        <title>Microbial stratification in low pH oxic and suboxic macroscopic growths along an acid mine drainage.</title>
        <authorList>
            <person name="Mendez-Garcia C."/>
            <person name="Mesa V."/>
            <person name="Sprenger R.R."/>
            <person name="Richter M."/>
            <person name="Diez M.S."/>
            <person name="Solano J."/>
            <person name="Bargiela R."/>
            <person name="Golyshina O.V."/>
            <person name="Manteca A."/>
            <person name="Ramos J.L."/>
            <person name="Gallego J.R."/>
            <person name="Llorente I."/>
            <person name="Martins Dos Santos V.A."/>
            <person name="Jensen O.N."/>
            <person name="Pelaez A.I."/>
            <person name="Sanchez J."/>
            <person name="Ferrer M."/>
        </authorList>
    </citation>
    <scope>NUCLEOTIDE SEQUENCE</scope>
</reference>
<evidence type="ECO:0000256" key="3">
    <source>
        <dbReference type="ARBA" id="ARBA00022485"/>
    </source>
</evidence>
<comment type="cofactor">
    <cofactor evidence="1">
        <name>[4Fe-4S] cluster</name>
        <dbReference type="ChEBI" id="CHEBI:49883"/>
    </cofactor>
</comment>
<dbReference type="PANTHER" id="PTHR10949">
    <property type="entry name" value="LIPOYL SYNTHASE"/>
    <property type="match status" value="1"/>
</dbReference>
<evidence type="ECO:0000256" key="6">
    <source>
        <dbReference type="ARBA" id="ARBA00022723"/>
    </source>
</evidence>
<dbReference type="InterPro" id="IPR007197">
    <property type="entry name" value="rSAM"/>
</dbReference>
<evidence type="ECO:0000256" key="9">
    <source>
        <dbReference type="ARBA" id="ARBA00047326"/>
    </source>
</evidence>
<evidence type="ECO:0000259" key="10">
    <source>
        <dbReference type="PROSITE" id="PS51918"/>
    </source>
</evidence>
<reference evidence="11" key="1">
    <citation type="submission" date="2013-08" db="EMBL/GenBank/DDBJ databases">
        <authorList>
            <person name="Mendez C."/>
            <person name="Richter M."/>
            <person name="Ferrer M."/>
            <person name="Sanchez J."/>
        </authorList>
    </citation>
    <scope>NUCLEOTIDE SEQUENCE</scope>
</reference>
<accession>T0Z9G5</accession>
<dbReference type="CDD" id="cd01335">
    <property type="entry name" value="Radical_SAM"/>
    <property type="match status" value="1"/>
</dbReference>
<dbReference type="NCBIfam" id="NF004019">
    <property type="entry name" value="PRK05481.1"/>
    <property type="match status" value="1"/>
</dbReference>
<dbReference type="InterPro" id="IPR058240">
    <property type="entry name" value="rSAM_sf"/>
</dbReference>
<evidence type="ECO:0000256" key="8">
    <source>
        <dbReference type="ARBA" id="ARBA00023014"/>
    </source>
</evidence>
<dbReference type="PANTHER" id="PTHR10949:SF0">
    <property type="entry name" value="LIPOYL SYNTHASE, MITOCHONDRIAL"/>
    <property type="match status" value="1"/>
</dbReference>
<dbReference type="NCBIfam" id="NF009544">
    <property type="entry name" value="PRK12928.1"/>
    <property type="match status" value="1"/>
</dbReference>
<evidence type="ECO:0000256" key="1">
    <source>
        <dbReference type="ARBA" id="ARBA00001966"/>
    </source>
</evidence>
<dbReference type="GO" id="GO:0051539">
    <property type="term" value="F:4 iron, 4 sulfur cluster binding"/>
    <property type="evidence" value="ECO:0007669"/>
    <property type="project" value="UniProtKB-KW"/>
</dbReference>
<dbReference type="Pfam" id="PF04055">
    <property type="entry name" value="Radical_SAM"/>
    <property type="match status" value="1"/>
</dbReference>